<name>A0A510UN50_ALIFS</name>
<reference evidence="2 5" key="1">
    <citation type="submission" date="2019-07" db="EMBL/GenBank/DDBJ databases">
        <title>Whole genome shotgun sequence of Aliivibrio fischeri NBRC 101058.</title>
        <authorList>
            <person name="Hosoyama A."/>
            <person name="Uohara A."/>
            <person name="Ohji S."/>
            <person name="Ichikawa N."/>
        </authorList>
    </citation>
    <scope>NUCLEOTIDE SEQUENCE [LARGE SCALE GENOMIC DNA]</scope>
    <source>
        <strain evidence="2 5">NBRC 101058</strain>
    </source>
</reference>
<dbReference type="EMBL" id="BJTZ01000021">
    <property type="protein sequence ID" value="GEK14881.1"/>
    <property type="molecule type" value="Genomic_DNA"/>
</dbReference>
<dbReference type="Proteomes" id="UP000448038">
    <property type="component" value="Unassembled WGS sequence"/>
</dbReference>
<dbReference type="Pfam" id="PF11747">
    <property type="entry name" value="RebB"/>
    <property type="match status" value="1"/>
</dbReference>
<evidence type="ECO:0000313" key="6">
    <source>
        <dbReference type="Proteomes" id="UP000435323"/>
    </source>
</evidence>
<sequence>MEKKSDSNENIYSPQETTLSESTFSETMGLAMHNAIANQQQSQITTSFTVAKTCALILSTATKTP</sequence>
<evidence type="ECO:0000313" key="7">
    <source>
        <dbReference type="Proteomes" id="UP000448038"/>
    </source>
</evidence>
<reference evidence="6 7" key="2">
    <citation type="submission" date="2019-11" db="EMBL/GenBank/DDBJ databases">
        <title>Using colonization assays and comparative genomics to discover symbiosis behaviors and factors in Vibrio fischeri.</title>
        <authorList>
            <person name="Bongrand C."/>
            <person name="Moriano-Gutierrez S."/>
            <person name="Arevalo P."/>
            <person name="Mcfall-Ngai M."/>
            <person name="Visick K."/>
            <person name="Polz M.F."/>
            <person name="Ruby E.G."/>
        </authorList>
    </citation>
    <scope>NUCLEOTIDE SEQUENCE [LARGE SCALE GENOMIC DNA]</scope>
    <source>
        <strain evidence="6">emors.3.2</strain>
        <strain evidence="3">Emors.3.2</strain>
        <strain evidence="4">Emors.4.1</strain>
        <strain evidence="7">emors.4.1</strain>
    </source>
</reference>
<dbReference type="EMBL" id="WOBN01000023">
    <property type="protein sequence ID" value="MUK50456.1"/>
    <property type="molecule type" value="Genomic_DNA"/>
</dbReference>
<feature type="region of interest" description="Disordered" evidence="1">
    <location>
        <begin position="1"/>
        <end position="23"/>
    </location>
</feature>
<dbReference type="AlphaFoldDB" id="A0A510UN50"/>
<evidence type="ECO:0000313" key="3">
    <source>
        <dbReference type="EMBL" id="MUK44716.1"/>
    </source>
</evidence>
<dbReference type="RefSeq" id="WP_072055090.1">
    <property type="nucleotide sequence ID" value="NZ_BJTZ01000021.1"/>
</dbReference>
<evidence type="ECO:0000256" key="1">
    <source>
        <dbReference type="SAM" id="MobiDB-lite"/>
    </source>
</evidence>
<dbReference type="EMBL" id="WOBO01000005">
    <property type="protein sequence ID" value="MUK44716.1"/>
    <property type="molecule type" value="Genomic_DNA"/>
</dbReference>
<comment type="caution">
    <text evidence="2">The sequence shown here is derived from an EMBL/GenBank/DDBJ whole genome shotgun (WGS) entry which is preliminary data.</text>
</comment>
<organism evidence="2 5">
    <name type="scientific">Aliivibrio fischeri</name>
    <name type="common">Vibrio fischeri</name>
    <dbReference type="NCBI Taxonomy" id="668"/>
    <lineage>
        <taxon>Bacteria</taxon>
        <taxon>Pseudomonadati</taxon>
        <taxon>Pseudomonadota</taxon>
        <taxon>Gammaproteobacteria</taxon>
        <taxon>Vibrionales</taxon>
        <taxon>Vibrionaceae</taxon>
        <taxon>Aliivibrio</taxon>
    </lineage>
</organism>
<protein>
    <submittedName>
        <fullName evidence="2">Uncharacterized protein</fullName>
    </submittedName>
</protein>
<gene>
    <name evidence="2" type="ORF">AFI02nite_29170</name>
    <name evidence="3" type="ORF">GNP77_04915</name>
    <name evidence="4" type="ORF">GNP88_14965</name>
</gene>
<dbReference type="Proteomes" id="UP000321787">
    <property type="component" value="Unassembled WGS sequence"/>
</dbReference>
<evidence type="ECO:0000313" key="2">
    <source>
        <dbReference type="EMBL" id="GEK14881.1"/>
    </source>
</evidence>
<accession>A0A510UN50</accession>
<evidence type="ECO:0000313" key="4">
    <source>
        <dbReference type="EMBL" id="MUK50456.1"/>
    </source>
</evidence>
<dbReference type="InterPro" id="IPR021070">
    <property type="entry name" value="Killing_trait_RebB"/>
</dbReference>
<dbReference type="Proteomes" id="UP000435323">
    <property type="component" value="Unassembled WGS sequence"/>
</dbReference>
<evidence type="ECO:0000313" key="5">
    <source>
        <dbReference type="Proteomes" id="UP000321787"/>
    </source>
</evidence>
<proteinExistence type="predicted"/>